<evidence type="ECO:0000313" key="2">
    <source>
        <dbReference type="EMBL" id="MFD1524890.1"/>
    </source>
</evidence>
<feature type="non-terminal residue" evidence="2">
    <location>
        <position position="307"/>
    </location>
</feature>
<gene>
    <name evidence="2" type="ORF">ACFR9S_01060</name>
</gene>
<keyword evidence="3" id="KW-1185">Reference proteome</keyword>
<proteinExistence type="predicted"/>
<name>A0ABD6B201_9EURY</name>
<reference evidence="2 3" key="1">
    <citation type="journal article" date="2019" name="Int. J. Syst. Evol. Microbiol.">
        <title>The Global Catalogue of Microorganisms (GCM) 10K type strain sequencing project: providing services to taxonomists for standard genome sequencing and annotation.</title>
        <authorList>
            <consortium name="The Broad Institute Genomics Platform"/>
            <consortium name="The Broad Institute Genome Sequencing Center for Infectious Disease"/>
            <person name="Wu L."/>
            <person name="Ma J."/>
        </authorList>
    </citation>
    <scope>NUCLEOTIDE SEQUENCE [LARGE SCALE GENOMIC DNA]</scope>
    <source>
        <strain evidence="2 3">CGMCC 1.12285</strain>
    </source>
</reference>
<comment type="caution">
    <text evidence="2">The sequence shown here is derived from an EMBL/GenBank/DDBJ whole genome shotgun (WGS) entry which is preliminary data.</text>
</comment>
<keyword evidence="1" id="KW-0472">Membrane</keyword>
<evidence type="ECO:0000313" key="3">
    <source>
        <dbReference type="Proteomes" id="UP001597111"/>
    </source>
</evidence>
<feature type="transmembrane region" description="Helical" evidence="1">
    <location>
        <begin position="278"/>
        <end position="302"/>
    </location>
</feature>
<sequence length="307" mass="32310">MSRRIYTATNGNCIVGGQPPPGEEAAVRQDFEAGVSLVVDTTGGDATVRGAIPAHRDAPEALVGVVTVPRGDDPLRGYHDAVREVFDDRSGWRVRTDVLNGQLFEALGPASGPTPDDDLLSSVRERRRDGERVEIGVPDPTNAVGVLRSLLDDGSDGVFVISTQEPPEHVETDVFVHLADRYARPELIDLESDLSPSERIGRRVDELVDERPPSEVATQLEAETRQRDVSLGFEADSGGGGLVRSVLAGVGVGLAAAVLLAGVRPAASGSPVTLDLGWLPVVGTTLSVPPLALAGAGFSSWVRTSMS</sequence>
<keyword evidence="1" id="KW-0812">Transmembrane</keyword>
<dbReference type="RefSeq" id="WP_379817789.1">
    <property type="nucleotide sequence ID" value="NZ_JBHUDH010000008.1"/>
</dbReference>
<dbReference type="EMBL" id="JBHUDH010000008">
    <property type="protein sequence ID" value="MFD1524890.1"/>
    <property type="molecule type" value="Genomic_DNA"/>
</dbReference>
<dbReference type="Proteomes" id="UP001597111">
    <property type="component" value="Unassembled WGS sequence"/>
</dbReference>
<feature type="transmembrane region" description="Helical" evidence="1">
    <location>
        <begin position="246"/>
        <end position="266"/>
    </location>
</feature>
<protein>
    <submittedName>
        <fullName evidence="2">Uncharacterized protein</fullName>
    </submittedName>
</protein>
<keyword evidence="1" id="KW-1133">Transmembrane helix</keyword>
<accession>A0ABD6B201</accession>
<evidence type="ECO:0000256" key="1">
    <source>
        <dbReference type="SAM" id="Phobius"/>
    </source>
</evidence>
<dbReference type="AlphaFoldDB" id="A0ABD6B201"/>
<organism evidence="2 3">
    <name type="scientific">Halolamina salina</name>
    <dbReference type="NCBI Taxonomy" id="1220023"/>
    <lineage>
        <taxon>Archaea</taxon>
        <taxon>Methanobacteriati</taxon>
        <taxon>Methanobacteriota</taxon>
        <taxon>Stenosarchaea group</taxon>
        <taxon>Halobacteria</taxon>
        <taxon>Halobacteriales</taxon>
        <taxon>Haloferacaceae</taxon>
    </lineage>
</organism>